<dbReference type="Gene3D" id="3.30.470.160">
    <property type="entry name" value="Inositol polyphosphate kinase"/>
    <property type="match status" value="1"/>
</dbReference>
<dbReference type="Pfam" id="PF03770">
    <property type="entry name" value="IPK"/>
    <property type="match status" value="1"/>
</dbReference>
<reference evidence="6" key="1">
    <citation type="submission" date="2021-02" db="EMBL/GenBank/DDBJ databases">
        <authorList>
            <person name="Dougan E. K."/>
            <person name="Rhodes N."/>
            <person name="Thang M."/>
            <person name="Chan C."/>
        </authorList>
    </citation>
    <scope>NUCLEOTIDE SEQUENCE</scope>
</reference>
<keyword evidence="2 4" id="KW-0808">Transferase</keyword>
<dbReference type="GO" id="GO:0005634">
    <property type="term" value="C:nucleus"/>
    <property type="evidence" value="ECO:0007669"/>
    <property type="project" value="TreeGrafter"/>
</dbReference>
<keyword evidence="7" id="KW-1185">Reference proteome</keyword>
<accession>A0A812TV12</accession>
<comment type="caution">
    <text evidence="6">The sequence shown here is derived from an EMBL/GenBank/DDBJ whole genome shotgun (WGS) entry which is preliminary data.</text>
</comment>
<protein>
    <recommendedName>
        <fullName evidence="4">Kinase</fullName>
        <ecNumber evidence="4">2.7.-.-</ecNumber>
    </recommendedName>
</protein>
<gene>
    <name evidence="6" type="primary">ZFP36</name>
    <name evidence="6" type="ORF">SNAT2548_LOCUS30902</name>
</gene>
<sequence>MLDTPRGHHHKTEEWQVLDGKAGGAHAPMMTNADGSRILKPLDQGDRCSREIEAYRSLACSSLAPFLCACHGTCKVQGAEYMELDSAYFGMTGATATLDIKIGKTTWEDQADPAKIAKESKKFEEVYSASSAMDGFRVAGMKAGELVLNSTNLKARFSLKTHEFGEWLLPGFVASAPGFGPLPEGSAGMCRPDSRGCELDMKAATEILAKLKAISAAAEQGFGGTLRAASLLLTREMRPGGHWAVHLIDLAHYTETAEKRDDNFCDGLQNLVRTWEEWCAADPPQSWFTVCCFARK</sequence>
<dbReference type="SUPFAM" id="SSF56104">
    <property type="entry name" value="SAICAR synthase-like"/>
    <property type="match status" value="1"/>
</dbReference>
<evidence type="ECO:0000256" key="5">
    <source>
        <dbReference type="SAM" id="MobiDB-lite"/>
    </source>
</evidence>
<evidence type="ECO:0000313" key="7">
    <source>
        <dbReference type="Proteomes" id="UP000604046"/>
    </source>
</evidence>
<comment type="similarity">
    <text evidence="1 4">Belongs to the inositol phosphokinase (IPK) family.</text>
</comment>
<dbReference type="OrthoDB" id="338650at2759"/>
<name>A0A812TV12_9DINO</name>
<dbReference type="InterPro" id="IPR005522">
    <property type="entry name" value="IPK"/>
</dbReference>
<evidence type="ECO:0000313" key="6">
    <source>
        <dbReference type="EMBL" id="CAE7550287.1"/>
    </source>
</evidence>
<evidence type="ECO:0000256" key="4">
    <source>
        <dbReference type="RuleBase" id="RU363090"/>
    </source>
</evidence>
<dbReference type="Proteomes" id="UP000604046">
    <property type="component" value="Unassembled WGS sequence"/>
</dbReference>
<dbReference type="GO" id="GO:0016301">
    <property type="term" value="F:kinase activity"/>
    <property type="evidence" value="ECO:0007669"/>
    <property type="project" value="UniProtKB-KW"/>
</dbReference>
<dbReference type="PANTHER" id="PTHR12400:SF21">
    <property type="entry name" value="KINASE"/>
    <property type="match status" value="1"/>
</dbReference>
<dbReference type="InterPro" id="IPR038286">
    <property type="entry name" value="IPK_sf"/>
</dbReference>
<dbReference type="GO" id="GO:0005737">
    <property type="term" value="C:cytoplasm"/>
    <property type="evidence" value="ECO:0007669"/>
    <property type="project" value="TreeGrafter"/>
</dbReference>
<dbReference type="GO" id="GO:0032958">
    <property type="term" value="P:inositol phosphate biosynthetic process"/>
    <property type="evidence" value="ECO:0007669"/>
    <property type="project" value="InterPro"/>
</dbReference>
<dbReference type="EMBL" id="CAJNDS010002630">
    <property type="protein sequence ID" value="CAE7550287.1"/>
    <property type="molecule type" value="Genomic_DNA"/>
</dbReference>
<dbReference type="EC" id="2.7.-.-" evidence="4"/>
<evidence type="ECO:0000256" key="3">
    <source>
        <dbReference type="ARBA" id="ARBA00022777"/>
    </source>
</evidence>
<evidence type="ECO:0000256" key="2">
    <source>
        <dbReference type="ARBA" id="ARBA00022679"/>
    </source>
</evidence>
<dbReference type="PANTHER" id="PTHR12400">
    <property type="entry name" value="INOSITOL POLYPHOSPHATE KINASE"/>
    <property type="match status" value="1"/>
</dbReference>
<proteinExistence type="inferred from homology"/>
<organism evidence="6 7">
    <name type="scientific">Symbiodinium natans</name>
    <dbReference type="NCBI Taxonomy" id="878477"/>
    <lineage>
        <taxon>Eukaryota</taxon>
        <taxon>Sar</taxon>
        <taxon>Alveolata</taxon>
        <taxon>Dinophyceae</taxon>
        <taxon>Suessiales</taxon>
        <taxon>Symbiodiniaceae</taxon>
        <taxon>Symbiodinium</taxon>
    </lineage>
</organism>
<evidence type="ECO:0000256" key="1">
    <source>
        <dbReference type="ARBA" id="ARBA00007374"/>
    </source>
</evidence>
<dbReference type="AlphaFoldDB" id="A0A812TV12"/>
<keyword evidence="3 4" id="KW-0418">Kinase</keyword>
<feature type="region of interest" description="Disordered" evidence="5">
    <location>
        <begin position="1"/>
        <end position="36"/>
    </location>
</feature>